<proteinExistence type="predicted"/>
<name>A0ABQ9H0Z7_9NEOP</name>
<feature type="region of interest" description="Disordered" evidence="1">
    <location>
        <begin position="79"/>
        <end position="102"/>
    </location>
</feature>
<protein>
    <submittedName>
        <fullName evidence="2">Uncharacterized protein</fullName>
    </submittedName>
</protein>
<accession>A0ABQ9H0Z7</accession>
<keyword evidence="3" id="KW-1185">Reference proteome</keyword>
<gene>
    <name evidence="2" type="ORF">PR048_022426</name>
</gene>
<comment type="caution">
    <text evidence="2">The sequence shown here is derived from an EMBL/GenBank/DDBJ whole genome shotgun (WGS) entry which is preliminary data.</text>
</comment>
<reference evidence="2 3" key="1">
    <citation type="submission" date="2023-02" db="EMBL/GenBank/DDBJ databases">
        <title>LHISI_Scaffold_Assembly.</title>
        <authorList>
            <person name="Stuart O.P."/>
            <person name="Cleave R."/>
            <person name="Magrath M.J.L."/>
            <person name="Mikheyev A.S."/>
        </authorList>
    </citation>
    <scope>NUCLEOTIDE SEQUENCE [LARGE SCALE GENOMIC DNA]</scope>
    <source>
        <strain evidence="2">Daus_M_001</strain>
        <tissue evidence="2">Leg muscle</tissue>
    </source>
</reference>
<evidence type="ECO:0000313" key="3">
    <source>
        <dbReference type="Proteomes" id="UP001159363"/>
    </source>
</evidence>
<dbReference type="EMBL" id="JARBHB010000008">
    <property type="protein sequence ID" value="KAJ8877963.1"/>
    <property type="molecule type" value="Genomic_DNA"/>
</dbReference>
<dbReference type="Proteomes" id="UP001159363">
    <property type="component" value="Chromosome 7"/>
</dbReference>
<sequence>MEYHQPSTVSLKKKVLIASAEEVSGVQEVVLVVLQFQVAQANTADETRSNPKITDVMVTRKQTQLTRPLDDVCPSHLLHTTSLPPTKQGEARRGAGAGETCPHTTSVHTPYFRPVLLALFTRLTVHGHRACQGAAVMKWLDYLLLGEPGLIPGGVPPGLSRVGIMSDDAAGRMIFLGTRPCIPALLHDQLVSPSPALKTSISNLIITGSEHVGTEQVLQVMHSIGRGLNHLSTWRVVFGYQRIRRHLNVSSLVIPDAGRYSGNRYLYGIELLHLSFACCKRLQVSVIEIHLPHGIIIMCTLGDAMGDANSTQFGNRTRFLWLGENSSPQGARWCSKRSLTSNQTAHPTTDGYNTNNRVLVRGRREGNACVSPLPLFINTTNSFPVFCMWESCWTMPLICGFSRGSPPPPSSHSSAAPYFPHFTNIGSQDLDDRLYIMLEVSSHCGEGHCQLTDSLTNSKPMKKHVGTVNMPCVTWVNKRPTYRSGAPVVECIDSSLLFLQLPENMFNRESPNNFVTYELRPRKFRESNKGVSMNTARLSPGRTGFDSRRGVAPIFSHVVIVPGVAAGRRVLSFPPPLHSDAAPHSPRFALIGS</sequence>
<organism evidence="2 3">
    <name type="scientific">Dryococelus australis</name>
    <dbReference type="NCBI Taxonomy" id="614101"/>
    <lineage>
        <taxon>Eukaryota</taxon>
        <taxon>Metazoa</taxon>
        <taxon>Ecdysozoa</taxon>
        <taxon>Arthropoda</taxon>
        <taxon>Hexapoda</taxon>
        <taxon>Insecta</taxon>
        <taxon>Pterygota</taxon>
        <taxon>Neoptera</taxon>
        <taxon>Polyneoptera</taxon>
        <taxon>Phasmatodea</taxon>
        <taxon>Verophasmatodea</taxon>
        <taxon>Anareolatae</taxon>
        <taxon>Phasmatidae</taxon>
        <taxon>Eurycanthinae</taxon>
        <taxon>Dryococelus</taxon>
    </lineage>
</organism>
<evidence type="ECO:0000313" key="2">
    <source>
        <dbReference type="EMBL" id="KAJ8877963.1"/>
    </source>
</evidence>
<evidence type="ECO:0000256" key="1">
    <source>
        <dbReference type="SAM" id="MobiDB-lite"/>
    </source>
</evidence>